<reference evidence="3 4" key="1">
    <citation type="journal article" date="2009" name="Nature">
        <title>Evolution of pathogenicity and sexual reproduction in eight Candida genomes.</title>
        <authorList>
            <person name="Butler G."/>
            <person name="Rasmussen M.D."/>
            <person name="Lin M.F."/>
            <person name="Santos M.A."/>
            <person name="Sakthikumar S."/>
            <person name="Munro C.A."/>
            <person name="Rheinbay E."/>
            <person name="Grabherr M."/>
            <person name="Forche A."/>
            <person name="Reedy J.L."/>
            <person name="Agrafioti I."/>
            <person name="Arnaud M.B."/>
            <person name="Bates S."/>
            <person name="Brown A.J."/>
            <person name="Brunke S."/>
            <person name="Costanzo M.C."/>
            <person name="Fitzpatrick D.A."/>
            <person name="de Groot P.W."/>
            <person name="Harris D."/>
            <person name="Hoyer L.L."/>
            <person name="Hube B."/>
            <person name="Klis F.M."/>
            <person name="Kodira C."/>
            <person name="Lennard N."/>
            <person name="Logue M.E."/>
            <person name="Martin R."/>
            <person name="Neiman A.M."/>
            <person name="Nikolaou E."/>
            <person name="Quail M.A."/>
            <person name="Quinn J."/>
            <person name="Santos M.C."/>
            <person name="Schmitzberger F.F."/>
            <person name="Sherlock G."/>
            <person name="Shah P."/>
            <person name="Silverstein K.A."/>
            <person name="Skrzypek M.S."/>
            <person name="Soll D."/>
            <person name="Staggs R."/>
            <person name="Stansfield I."/>
            <person name="Stumpf M.P."/>
            <person name="Sudbery P.E."/>
            <person name="Srikantha T."/>
            <person name="Zeng Q."/>
            <person name="Berman J."/>
            <person name="Berriman M."/>
            <person name="Heitman J."/>
            <person name="Gow N.A."/>
            <person name="Lorenz M.C."/>
            <person name="Birren B.W."/>
            <person name="Kellis M."/>
            <person name="Cuomo C.A."/>
        </authorList>
    </citation>
    <scope>NUCLEOTIDE SEQUENCE [LARGE SCALE GENOMIC DNA]</scope>
    <source>
        <strain evidence="4">ATCC MYA-3404 / T1</strain>
    </source>
</reference>
<keyword evidence="2" id="KW-0472">Membrane</keyword>
<gene>
    <name evidence="3" type="ORF">CTRG_00062</name>
</gene>
<evidence type="ECO:0000313" key="3">
    <source>
        <dbReference type="EMBL" id="EER35323.1"/>
    </source>
</evidence>
<feature type="transmembrane region" description="Helical" evidence="2">
    <location>
        <begin position="42"/>
        <end position="70"/>
    </location>
</feature>
<dbReference type="KEGG" id="ctp:CTRG_00062"/>
<proteinExistence type="predicted"/>
<keyword evidence="4" id="KW-1185">Reference proteome</keyword>
<dbReference type="GO" id="GO:0005935">
    <property type="term" value="C:cellular bud neck"/>
    <property type="evidence" value="ECO:0007669"/>
    <property type="project" value="TreeGrafter"/>
</dbReference>
<dbReference type="GO" id="GO:0005886">
    <property type="term" value="C:plasma membrane"/>
    <property type="evidence" value="ECO:0007669"/>
    <property type="project" value="TreeGrafter"/>
</dbReference>
<dbReference type="VEuPathDB" id="FungiDB:CTRG_00062"/>
<dbReference type="PANTHER" id="PTHR40018">
    <property type="entry name" value="[PSI+] INDUCTION PROTEIN 2"/>
    <property type="match status" value="1"/>
</dbReference>
<dbReference type="STRING" id="294747.C5M1X3"/>
<accession>C5M1X3</accession>
<sequence>MFLSDIKRDVLDSASDAGKSVTSFANSFKSYDTCMNNTGCKVVFIIGCVLGGLLVIWILTTIFQCLFMGAKCIEACCCCCCRGGNQQTVVYEKPPQTYVNPNMYPPRYDQQYAYQPQAPPMTAYPGYNRNASSASEYSYTRGDGYQPVGGYSHKSDPFSDRYKS</sequence>
<dbReference type="RefSeq" id="XP_002545281.1">
    <property type="nucleotide sequence ID" value="XM_002545235.1"/>
</dbReference>
<feature type="compositionally biased region" description="Basic and acidic residues" evidence="1">
    <location>
        <begin position="153"/>
        <end position="164"/>
    </location>
</feature>
<dbReference type="InterPro" id="IPR037504">
    <property type="entry name" value="PSI_induc_2"/>
</dbReference>
<dbReference type="HOGENOM" id="CLU_1587513_0_0_1"/>
<evidence type="ECO:0000256" key="1">
    <source>
        <dbReference type="SAM" id="MobiDB-lite"/>
    </source>
</evidence>
<dbReference type="OrthoDB" id="3980401at2759"/>
<evidence type="ECO:0000256" key="2">
    <source>
        <dbReference type="SAM" id="Phobius"/>
    </source>
</evidence>
<dbReference type="eggNOG" id="ENOG502S5JV">
    <property type="taxonomic scope" value="Eukaryota"/>
</dbReference>
<dbReference type="Proteomes" id="UP000002037">
    <property type="component" value="Unassembled WGS sequence"/>
</dbReference>
<keyword evidence="2" id="KW-0812">Transmembrane</keyword>
<dbReference type="EMBL" id="GG692395">
    <property type="protein sequence ID" value="EER35323.1"/>
    <property type="molecule type" value="Genomic_DNA"/>
</dbReference>
<protein>
    <recommendedName>
        <fullName evidence="5">[PSI+] induction protein 2</fullName>
    </recommendedName>
</protein>
<dbReference type="AlphaFoldDB" id="C5M1X3"/>
<feature type="region of interest" description="Disordered" evidence="1">
    <location>
        <begin position="132"/>
        <end position="164"/>
    </location>
</feature>
<evidence type="ECO:0008006" key="5">
    <source>
        <dbReference type="Google" id="ProtNLM"/>
    </source>
</evidence>
<keyword evidence="2" id="KW-1133">Transmembrane helix</keyword>
<organism evidence="3 4">
    <name type="scientific">Candida tropicalis (strain ATCC MYA-3404 / T1)</name>
    <name type="common">Yeast</name>
    <dbReference type="NCBI Taxonomy" id="294747"/>
    <lineage>
        <taxon>Eukaryota</taxon>
        <taxon>Fungi</taxon>
        <taxon>Dikarya</taxon>
        <taxon>Ascomycota</taxon>
        <taxon>Saccharomycotina</taxon>
        <taxon>Pichiomycetes</taxon>
        <taxon>Debaryomycetaceae</taxon>
        <taxon>Candida/Lodderomyces clade</taxon>
        <taxon>Candida</taxon>
    </lineage>
</organism>
<evidence type="ECO:0000313" key="4">
    <source>
        <dbReference type="Proteomes" id="UP000002037"/>
    </source>
</evidence>
<dbReference type="PANTHER" id="PTHR40018:SF1">
    <property type="entry name" value="[PSI+] INDUCTION PROTEIN 2"/>
    <property type="match status" value="1"/>
</dbReference>
<name>C5M1X3_CANTT</name>
<dbReference type="GeneID" id="8301885"/>